<gene>
    <name evidence="1" type="ORF">E5288_WYG012209</name>
</gene>
<name>A0A6B0RFU0_9CETA</name>
<comment type="caution">
    <text evidence="1">The sequence shown here is derived from an EMBL/GenBank/DDBJ whole genome shotgun (WGS) entry which is preliminary data.</text>
</comment>
<organism evidence="1 2">
    <name type="scientific">Bos mutus</name>
    <name type="common">wild yak</name>
    <dbReference type="NCBI Taxonomy" id="72004"/>
    <lineage>
        <taxon>Eukaryota</taxon>
        <taxon>Metazoa</taxon>
        <taxon>Chordata</taxon>
        <taxon>Craniata</taxon>
        <taxon>Vertebrata</taxon>
        <taxon>Euteleostomi</taxon>
        <taxon>Mammalia</taxon>
        <taxon>Eutheria</taxon>
        <taxon>Laurasiatheria</taxon>
        <taxon>Artiodactyla</taxon>
        <taxon>Ruminantia</taxon>
        <taxon>Pecora</taxon>
        <taxon>Bovidae</taxon>
        <taxon>Bovinae</taxon>
        <taxon>Bos</taxon>
    </lineage>
</organism>
<keyword evidence="2" id="KW-1185">Reference proteome</keyword>
<reference evidence="1" key="1">
    <citation type="submission" date="2019-10" db="EMBL/GenBank/DDBJ databases">
        <title>The sequence and de novo assembly of the wild yak genome.</title>
        <authorList>
            <person name="Liu Y."/>
        </authorList>
    </citation>
    <scope>NUCLEOTIDE SEQUENCE [LARGE SCALE GENOMIC DNA]</scope>
    <source>
        <strain evidence="1">WY2019</strain>
    </source>
</reference>
<protein>
    <submittedName>
        <fullName evidence="1">Uncharacterized protein</fullName>
    </submittedName>
</protein>
<dbReference type="EMBL" id="VBQZ03000050">
    <property type="protein sequence ID" value="MXQ88880.1"/>
    <property type="molecule type" value="Genomic_DNA"/>
</dbReference>
<dbReference type="AlphaFoldDB" id="A0A6B0RFU0"/>
<proteinExistence type="predicted"/>
<dbReference type="Proteomes" id="UP000322234">
    <property type="component" value="Unassembled WGS sequence"/>
</dbReference>
<accession>A0A6B0RFU0</accession>
<sequence>MGEGLTSADMQCRILRAEDVHVGLLVMVLLPIYVNKQNKLMSSGVNPIFLRSFLGAVRHRLSTAQDGAVYGTAAVCGV</sequence>
<evidence type="ECO:0000313" key="2">
    <source>
        <dbReference type="Proteomes" id="UP000322234"/>
    </source>
</evidence>
<evidence type="ECO:0000313" key="1">
    <source>
        <dbReference type="EMBL" id="MXQ88880.1"/>
    </source>
</evidence>